<evidence type="ECO:0008006" key="10">
    <source>
        <dbReference type="Google" id="ProtNLM"/>
    </source>
</evidence>
<evidence type="ECO:0000313" key="9">
    <source>
        <dbReference type="Proteomes" id="UP000569914"/>
    </source>
</evidence>
<keyword evidence="4 7" id="KW-1133">Transmembrane helix</keyword>
<evidence type="ECO:0000313" key="8">
    <source>
        <dbReference type="EMBL" id="NYE71576.1"/>
    </source>
</evidence>
<evidence type="ECO:0000256" key="1">
    <source>
        <dbReference type="ARBA" id="ARBA00004651"/>
    </source>
</evidence>
<sequence>MVSYLVGYAMVAAGVVSAAGFALAFAGDYLATFLDVPRIPAAMIFLVLIGLVNARGITESLRSNLIMTVIEISGLLVVIIVAAIFVDGGDGDLGRVGQLPAGGDPGLVVLGGAIIAYYSFLGFETSANIAEEIRDPSRRYPRALFGALATAGIVYLGVRCAADDDHGQPDGVRDGRTAPAPGRARPGATEPEDAVGRDHGHHALRGGVDLDRQPGDPGLGRRALDPVRLPQHESGRC</sequence>
<feature type="compositionally biased region" description="Basic and acidic residues" evidence="6">
    <location>
        <begin position="166"/>
        <end position="176"/>
    </location>
</feature>
<feature type="compositionally biased region" description="Basic and acidic residues" evidence="6">
    <location>
        <begin position="222"/>
        <end position="237"/>
    </location>
</feature>
<evidence type="ECO:0000256" key="3">
    <source>
        <dbReference type="ARBA" id="ARBA00022692"/>
    </source>
</evidence>
<dbReference type="GO" id="GO:0005886">
    <property type="term" value="C:plasma membrane"/>
    <property type="evidence" value="ECO:0007669"/>
    <property type="project" value="UniProtKB-SubCell"/>
</dbReference>
<dbReference type="GO" id="GO:0022857">
    <property type="term" value="F:transmembrane transporter activity"/>
    <property type="evidence" value="ECO:0007669"/>
    <property type="project" value="InterPro"/>
</dbReference>
<dbReference type="EMBL" id="JACCBU010000001">
    <property type="protein sequence ID" value="NYE71576.1"/>
    <property type="molecule type" value="Genomic_DNA"/>
</dbReference>
<feature type="region of interest" description="Disordered" evidence="6">
    <location>
        <begin position="166"/>
        <end position="237"/>
    </location>
</feature>
<evidence type="ECO:0000256" key="2">
    <source>
        <dbReference type="ARBA" id="ARBA00022475"/>
    </source>
</evidence>
<feature type="transmembrane region" description="Helical" evidence="7">
    <location>
        <begin position="139"/>
        <end position="158"/>
    </location>
</feature>
<comment type="caution">
    <text evidence="8">The sequence shown here is derived from an EMBL/GenBank/DDBJ whole genome shotgun (WGS) entry which is preliminary data.</text>
</comment>
<evidence type="ECO:0000256" key="4">
    <source>
        <dbReference type="ARBA" id="ARBA00022989"/>
    </source>
</evidence>
<dbReference type="Proteomes" id="UP000569914">
    <property type="component" value="Unassembled WGS sequence"/>
</dbReference>
<keyword evidence="2" id="KW-1003">Cell membrane</keyword>
<protein>
    <recommendedName>
        <fullName evidence="10">Amino acid permease</fullName>
    </recommendedName>
</protein>
<keyword evidence="3 7" id="KW-0812">Transmembrane</keyword>
<organism evidence="8 9">
    <name type="scientific">Microlunatus parietis</name>
    <dbReference type="NCBI Taxonomy" id="682979"/>
    <lineage>
        <taxon>Bacteria</taxon>
        <taxon>Bacillati</taxon>
        <taxon>Actinomycetota</taxon>
        <taxon>Actinomycetes</taxon>
        <taxon>Propionibacteriales</taxon>
        <taxon>Propionibacteriaceae</taxon>
        <taxon>Microlunatus</taxon>
    </lineage>
</organism>
<dbReference type="InterPro" id="IPR050367">
    <property type="entry name" value="APC_superfamily"/>
</dbReference>
<keyword evidence="9" id="KW-1185">Reference proteome</keyword>
<accession>A0A7Y9I775</accession>
<keyword evidence="5 7" id="KW-0472">Membrane</keyword>
<evidence type="ECO:0000256" key="6">
    <source>
        <dbReference type="SAM" id="MobiDB-lite"/>
    </source>
</evidence>
<feature type="transmembrane region" description="Helical" evidence="7">
    <location>
        <begin position="7"/>
        <end position="27"/>
    </location>
</feature>
<dbReference type="InterPro" id="IPR002293">
    <property type="entry name" value="AA/rel_permease1"/>
</dbReference>
<dbReference type="Gene3D" id="1.20.1740.10">
    <property type="entry name" value="Amino acid/polyamine transporter I"/>
    <property type="match status" value="1"/>
</dbReference>
<gene>
    <name evidence="8" type="ORF">BKA15_002905</name>
</gene>
<feature type="transmembrane region" description="Helical" evidence="7">
    <location>
        <begin position="39"/>
        <end position="58"/>
    </location>
</feature>
<name>A0A7Y9I775_9ACTN</name>
<dbReference type="PANTHER" id="PTHR42770">
    <property type="entry name" value="AMINO ACID TRANSPORTER-RELATED"/>
    <property type="match status" value="1"/>
</dbReference>
<comment type="subcellular location">
    <subcellularLocation>
        <location evidence="1">Cell membrane</location>
        <topology evidence="1">Multi-pass membrane protein</topology>
    </subcellularLocation>
</comment>
<evidence type="ECO:0000256" key="7">
    <source>
        <dbReference type="SAM" id="Phobius"/>
    </source>
</evidence>
<dbReference type="Pfam" id="PF13520">
    <property type="entry name" value="AA_permease_2"/>
    <property type="match status" value="1"/>
</dbReference>
<dbReference type="PANTHER" id="PTHR42770:SF7">
    <property type="entry name" value="MEMBRANE PROTEIN"/>
    <property type="match status" value="1"/>
</dbReference>
<dbReference type="AlphaFoldDB" id="A0A7Y9I775"/>
<feature type="transmembrane region" description="Helical" evidence="7">
    <location>
        <begin position="65"/>
        <end position="86"/>
    </location>
</feature>
<evidence type="ECO:0000256" key="5">
    <source>
        <dbReference type="ARBA" id="ARBA00023136"/>
    </source>
</evidence>
<proteinExistence type="predicted"/>
<feature type="transmembrane region" description="Helical" evidence="7">
    <location>
        <begin position="106"/>
        <end position="127"/>
    </location>
</feature>
<feature type="compositionally biased region" description="Low complexity" evidence="6">
    <location>
        <begin position="177"/>
        <end position="189"/>
    </location>
</feature>
<reference evidence="8 9" key="1">
    <citation type="submission" date="2020-07" db="EMBL/GenBank/DDBJ databases">
        <title>Sequencing the genomes of 1000 actinobacteria strains.</title>
        <authorList>
            <person name="Klenk H.-P."/>
        </authorList>
    </citation>
    <scope>NUCLEOTIDE SEQUENCE [LARGE SCALE GENOMIC DNA]</scope>
    <source>
        <strain evidence="8 9">DSM 22083</strain>
    </source>
</reference>